<reference evidence="2 3" key="1">
    <citation type="submission" date="2016-02" db="EMBL/GenBank/DDBJ databases">
        <title>Genome analysis of coral dinoflagellate symbionts highlights evolutionary adaptations to a symbiotic lifestyle.</title>
        <authorList>
            <person name="Aranda M."/>
            <person name="Li Y."/>
            <person name="Liew Y.J."/>
            <person name="Baumgarten S."/>
            <person name="Simakov O."/>
            <person name="Wilson M."/>
            <person name="Piel J."/>
            <person name="Ashoor H."/>
            <person name="Bougouffa S."/>
            <person name="Bajic V.B."/>
            <person name="Ryu T."/>
            <person name="Ravasi T."/>
            <person name="Bayer T."/>
            <person name="Micklem G."/>
            <person name="Kim H."/>
            <person name="Bhak J."/>
            <person name="Lajeunesse T.C."/>
            <person name="Voolstra C.R."/>
        </authorList>
    </citation>
    <scope>NUCLEOTIDE SEQUENCE [LARGE SCALE GENOMIC DNA]</scope>
    <source>
        <strain evidence="2 3">CCMP2467</strain>
    </source>
</reference>
<dbReference type="AlphaFoldDB" id="A0A1Q9BUP9"/>
<evidence type="ECO:0000256" key="1">
    <source>
        <dbReference type="SAM" id="MobiDB-lite"/>
    </source>
</evidence>
<dbReference type="OrthoDB" id="10529555at2759"/>
<accession>A0A1Q9BUP9</accession>
<dbReference type="Proteomes" id="UP000186817">
    <property type="component" value="Unassembled WGS sequence"/>
</dbReference>
<name>A0A1Q9BUP9_SYMMI</name>
<evidence type="ECO:0000313" key="3">
    <source>
        <dbReference type="Proteomes" id="UP000186817"/>
    </source>
</evidence>
<dbReference type="EMBL" id="LSRX01003768">
    <property type="protein sequence ID" value="OLP74411.1"/>
    <property type="molecule type" value="Genomic_DNA"/>
</dbReference>
<gene>
    <name evidence="2" type="ORF">AK812_SmicGene46054</name>
</gene>
<comment type="caution">
    <text evidence="2">The sequence shown here is derived from an EMBL/GenBank/DDBJ whole genome shotgun (WGS) entry which is preliminary data.</text>
</comment>
<feature type="non-terminal residue" evidence="2">
    <location>
        <position position="169"/>
    </location>
</feature>
<organism evidence="2 3">
    <name type="scientific">Symbiodinium microadriaticum</name>
    <name type="common">Dinoflagellate</name>
    <name type="synonym">Zooxanthella microadriatica</name>
    <dbReference type="NCBI Taxonomy" id="2951"/>
    <lineage>
        <taxon>Eukaryota</taxon>
        <taxon>Sar</taxon>
        <taxon>Alveolata</taxon>
        <taxon>Dinophyceae</taxon>
        <taxon>Suessiales</taxon>
        <taxon>Symbiodiniaceae</taxon>
        <taxon>Symbiodinium</taxon>
    </lineage>
</organism>
<evidence type="ECO:0000313" key="2">
    <source>
        <dbReference type="EMBL" id="OLP74411.1"/>
    </source>
</evidence>
<proteinExistence type="predicted"/>
<protein>
    <submittedName>
        <fullName evidence="2">Uncharacterized protein</fullName>
    </submittedName>
</protein>
<keyword evidence="3" id="KW-1185">Reference proteome</keyword>
<feature type="region of interest" description="Disordered" evidence="1">
    <location>
        <begin position="1"/>
        <end position="25"/>
    </location>
</feature>
<sequence length="169" mass="18636">MFIKDAKSRNPTGRDVAHDDESFGSCFRRRGTGSFERHGDDVTPPCDCFSMSAKGKPRILVESFELGYEASTRTPSPSWSIRSMFGGLQAFRAAKDFAMKFMNSNGLSISGAAKRVVQGRSLFPGCVREGGLQKNGIYDDAVDERLLRNEVRLEGLWQSSQRGQGADVD</sequence>